<dbReference type="Proteomes" id="UP001432312">
    <property type="component" value="Chromosome"/>
</dbReference>
<name>A0ABZ1QME1_9ACTN</name>
<dbReference type="RefSeq" id="WP_328740974.1">
    <property type="nucleotide sequence ID" value="NZ_CP108036.1"/>
</dbReference>
<proteinExistence type="predicted"/>
<organism evidence="1 2">
    <name type="scientific">Streptomyces erythrochromogenes</name>
    <dbReference type="NCBI Taxonomy" id="285574"/>
    <lineage>
        <taxon>Bacteria</taxon>
        <taxon>Bacillati</taxon>
        <taxon>Actinomycetota</taxon>
        <taxon>Actinomycetes</taxon>
        <taxon>Kitasatosporales</taxon>
        <taxon>Streptomycetaceae</taxon>
        <taxon>Streptomyces</taxon>
    </lineage>
</organism>
<evidence type="ECO:0000313" key="1">
    <source>
        <dbReference type="EMBL" id="WUN83847.1"/>
    </source>
</evidence>
<keyword evidence="2" id="KW-1185">Reference proteome</keyword>
<accession>A0ABZ1QME1</accession>
<reference evidence="1" key="1">
    <citation type="submission" date="2022-10" db="EMBL/GenBank/DDBJ databases">
        <title>The complete genomes of actinobacterial strains from the NBC collection.</title>
        <authorList>
            <person name="Joergensen T.S."/>
            <person name="Alvarez Arevalo M."/>
            <person name="Sterndorff E.B."/>
            <person name="Faurdal D."/>
            <person name="Vuksanovic O."/>
            <person name="Mourched A.-S."/>
            <person name="Charusanti P."/>
            <person name="Shaw S."/>
            <person name="Blin K."/>
            <person name="Weber T."/>
        </authorList>
    </citation>
    <scope>NUCLEOTIDE SEQUENCE</scope>
    <source>
        <strain evidence="1">NBC_00303</strain>
    </source>
</reference>
<dbReference type="EMBL" id="CP108036">
    <property type="protein sequence ID" value="WUN83847.1"/>
    <property type="molecule type" value="Genomic_DNA"/>
</dbReference>
<gene>
    <name evidence="1" type="ORF">OHA91_38315</name>
</gene>
<evidence type="ECO:0000313" key="2">
    <source>
        <dbReference type="Proteomes" id="UP001432312"/>
    </source>
</evidence>
<protein>
    <submittedName>
        <fullName evidence="1">Uncharacterized protein</fullName>
    </submittedName>
</protein>
<dbReference type="GeneID" id="95502036"/>
<sequence>MAKSFIRADRYVPVEYAQFTLHDYAAGDEEQPPLNEDQSIGVGHRSLRVMSLAHTHEADVAVEVWDEEPLAPAMPVVEQVSVTLRSGILIVAGLTGGPADHPIPVGNPGVYAVRVCREVLFDGRPPEGVHENLERYLIQLWRIAEEAAARTIVVCRPDRGVMWLAVPGYEGQLPDAPPADEAFRVFGRGGAVAIGAEAGHEVVVSIEVVDVETIGGDGTFLGYGELLIGEERAVVLLRGKYVPVDGSVVPVPEAGRYGVRGWRKRTTEDRYQLRMWRLGK</sequence>